<reference evidence="2" key="1">
    <citation type="submission" date="2023-03" db="EMBL/GenBank/DDBJ databases">
        <title>Massive genome expansion in bonnet fungi (Mycena s.s.) driven by repeated elements and novel gene families across ecological guilds.</title>
        <authorList>
            <consortium name="Lawrence Berkeley National Laboratory"/>
            <person name="Harder C.B."/>
            <person name="Miyauchi S."/>
            <person name="Viragh M."/>
            <person name="Kuo A."/>
            <person name="Thoen E."/>
            <person name="Andreopoulos B."/>
            <person name="Lu D."/>
            <person name="Skrede I."/>
            <person name="Drula E."/>
            <person name="Henrissat B."/>
            <person name="Morin E."/>
            <person name="Kohler A."/>
            <person name="Barry K."/>
            <person name="LaButti K."/>
            <person name="Morin E."/>
            <person name="Salamov A."/>
            <person name="Lipzen A."/>
            <person name="Mereny Z."/>
            <person name="Hegedus B."/>
            <person name="Baldrian P."/>
            <person name="Stursova M."/>
            <person name="Weitz H."/>
            <person name="Taylor A."/>
            <person name="Grigoriev I.V."/>
            <person name="Nagy L.G."/>
            <person name="Martin F."/>
            <person name="Kauserud H."/>
        </authorList>
    </citation>
    <scope>NUCLEOTIDE SEQUENCE</scope>
    <source>
        <strain evidence="2">9144</strain>
    </source>
</reference>
<gene>
    <name evidence="2" type="ORF">GGX14DRAFT_569380</name>
</gene>
<dbReference type="AlphaFoldDB" id="A0AAD6V7I5"/>
<feature type="signal peptide" evidence="1">
    <location>
        <begin position="1"/>
        <end position="19"/>
    </location>
</feature>
<name>A0AAD6V7I5_9AGAR</name>
<evidence type="ECO:0000313" key="2">
    <source>
        <dbReference type="EMBL" id="KAJ7204802.1"/>
    </source>
</evidence>
<evidence type="ECO:0000313" key="3">
    <source>
        <dbReference type="Proteomes" id="UP001219525"/>
    </source>
</evidence>
<proteinExistence type="predicted"/>
<protein>
    <submittedName>
        <fullName evidence="2">Uncharacterized protein</fullName>
    </submittedName>
</protein>
<sequence>MYRATALVLVLACSSLVAAAPITPGAAVSSSSSDTAVATTQTANANVAAPLVNAVPEQSETYLYVPELMHAPEKARRRSFRRRHP</sequence>
<dbReference type="EMBL" id="JARJCW010000046">
    <property type="protein sequence ID" value="KAJ7204802.1"/>
    <property type="molecule type" value="Genomic_DNA"/>
</dbReference>
<keyword evidence="3" id="KW-1185">Reference proteome</keyword>
<feature type="chain" id="PRO_5042242359" evidence="1">
    <location>
        <begin position="20"/>
        <end position="85"/>
    </location>
</feature>
<comment type="caution">
    <text evidence="2">The sequence shown here is derived from an EMBL/GenBank/DDBJ whole genome shotgun (WGS) entry which is preliminary data.</text>
</comment>
<organism evidence="2 3">
    <name type="scientific">Mycena pura</name>
    <dbReference type="NCBI Taxonomy" id="153505"/>
    <lineage>
        <taxon>Eukaryota</taxon>
        <taxon>Fungi</taxon>
        <taxon>Dikarya</taxon>
        <taxon>Basidiomycota</taxon>
        <taxon>Agaricomycotina</taxon>
        <taxon>Agaricomycetes</taxon>
        <taxon>Agaricomycetidae</taxon>
        <taxon>Agaricales</taxon>
        <taxon>Marasmiineae</taxon>
        <taxon>Mycenaceae</taxon>
        <taxon>Mycena</taxon>
    </lineage>
</organism>
<accession>A0AAD6V7I5</accession>
<keyword evidence="1" id="KW-0732">Signal</keyword>
<dbReference type="Proteomes" id="UP001219525">
    <property type="component" value="Unassembled WGS sequence"/>
</dbReference>
<evidence type="ECO:0000256" key="1">
    <source>
        <dbReference type="SAM" id="SignalP"/>
    </source>
</evidence>